<keyword evidence="2" id="KW-0812">Transmembrane</keyword>
<keyword evidence="2" id="KW-1133">Transmembrane helix</keyword>
<evidence type="ECO:0000313" key="3">
    <source>
        <dbReference type="EMBL" id="EGB09675.1"/>
    </source>
</evidence>
<reference evidence="3 4" key="1">
    <citation type="journal article" date="2011" name="Proc. Natl. Acad. Sci. U.S.A.">
        <title>Niche of harmful alga Aureococcus anophagefferens revealed through ecogenomics.</title>
        <authorList>
            <person name="Gobler C.J."/>
            <person name="Berry D.L."/>
            <person name="Dyhrman S.T."/>
            <person name="Wilhelm S.W."/>
            <person name="Salamov A."/>
            <person name="Lobanov A.V."/>
            <person name="Zhang Y."/>
            <person name="Collier J.L."/>
            <person name="Wurch L.L."/>
            <person name="Kustka A.B."/>
            <person name="Dill B.D."/>
            <person name="Shah M."/>
            <person name="VerBerkmoes N.C."/>
            <person name="Kuo A."/>
            <person name="Terry A."/>
            <person name="Pangilinan J."/>
            <person name="Lindquist E.A."/>
            <person name="Lucas S."/>
            <person name="Paulsen I.T."/>
            <person name="Hattenrath-Lehmann T.K."/>
            <person name="Talmage S.C."/>
            <person name="Walker E.A."/>
            <person name="Koch F."/>
            <person name="Burson A.M."/>
            <person name="Marcoval M.A."/>
            <person name="Tang Y.Z."/>
            <person name="Lecleir G.R."/>
            <person name="Coyne K.J."/>
            <person name="Berg G.M."/>
            <person name="Bertrand E.M."/>
            <person name="Saito M.A."/>
            <person name="Gladyshev V.N."/>
            <person name="Grigoriev I.V."/>
        </authorList>
    </citation>
    <scope>NUCLEOTIDE SEQUENCE [LARGE SCALE GENOMIC DNA]</scope>
    <source>
        <strain evidence="4">CCMP 1984</strain>
    </source>
</reference>
<feature type="transmembrane region" description="Helical" evidence="2">
    <location>
        <begin position="361"/>
        <end position="379"/>
    </location>
</feature>
<organism evidence="4">
    <name type="scientific">Aureococcus anophagefferens</name>
    <name type="common">Harmful bloom alga</name>
    <dbReference type="NCBI Taxonomy" id="44056"/>
    <lineage>
        <taxon>Eukaryota</taxon>
        <taxon>Sar</taxon>
        <taxon>Stramenopiles</taxon>
        <taxon>Ochrophyta</taxon>
        <taxon>Pelagophyceae</taxon>
        <taxon>Pelagomonadales</taxon>
        <taxon>Pelagomonadaceae</taxon>
        <taxon>Aureococcus</taxon>
    </lineage>
</organism>
<dbReference type="KEGG" id="aaf:AURANDRAFT_63301"/>
<dbReference type="InParanoid" id="F0Y660"/>
<sequence length="578" mass="61561">MLHVYLPRIDTVANFTSADDRGKSGLSGERHLFNAVKARGVPTARMHEFCLRRVRAGGQIWVKVFTPRDDRTCPLEALDVCDDGCMERQPACAAGRGCHQRGVHIAARLFDGEGWCDPHASTGHACRFDYEKLGFGLTPAMWRLALLAAAAEAGVRLTGFNGGSCQESTMSWGDSGITGMSNPQLAVDGQCVALYMDGKARSMRVACLDSARVSLEMFEDDGCDDRYLEQTYDDDQCTRFDYGWFIWYEDYAIRWECVDDCEVDAELCESAAPSVSLSPTVVPSSSPTYLPTTPPSPEPSLPPSIAPSPAPSGSPTPSPSVPPSPAPSTAAPSPSPTPAPSGVPRDPDDDELIPGVASANLYIIVAVVGALLLLAALAARRRMVRKRPGRALPASRRSSPLFMEEIGSFEESKHDDDVPEGVVLEIESPKYARKVAAEEGVMSRARRASKKGLQAVADALRGRPDDEPAALELTTASVAHAADLVAADDVAHEHTDLVVDDDVVEASPVEARAVDDECKAADPLVVPAAAVAAAPARRQSAVRFCSNCGAAYGDAKGDRCPSCGTPRPVEAAPAEPYL</sequence>
<feature type="region of interest" description="Disordered" evidence="1">
    <location>
        <begin position="559"/>
        <end position="578"/>
    </location>
</feature>
<evidence type="ECO:0000256" key="2">
    <source>
        <dbReference type="SAM" id="Phobius"/>
    </source>
</evidence>
<dbReference type="EMBL" id="GL833125">
    <property type="protein sequence ID" value="EGB09675.1"/>
    <property type="molecule type" value="Genomic_DNA"/>
</dbReference>
<feature type="compositionally biased region" description="Pro residues" evidence="1">
    <location>
        <begin position="292"/>
        <end position="326"/>
    </location>
</feature>
<name>F0Y660_AURAN</name>
<dbReference type="RefSeq" id="XP_009035721.1">
    <property type="nucleotide sequence ID" value="XM_009037473.1"/>
</dbReference>
<feature type="region of interest" description="Disordered" evidence="1">
    <location>
        <begin position="276"/>
        <end position="351"/>
    </location>
</feature>
<keyword evidence="2" id="KW-0472">Membrane</keyword>
<dbReference type="AlphaFoldDB" id="F0Y660"/>
<evidence type="ECO:0000313" key="4">
    <source>
        <dbReference type="Proteomes" id="UP000002729"/>
    </source>
</evidence>
<proteinExistence type="predicted"/>
<protein>
    <submittedName>
        <fullName evidence="3">Uncharacterized protein</fullName>
    </submittedName>
</protein>
<evidence type="ECO:0000256" key="1">
    <source>
        <dbReference type="SAM" id="MobiDB-lite"/>
    </source>
</evidence>
<gene>
    <name evidence="3" type="ORF">AURANDRAFT_63301</name>
</gene>
<dbReference type="Proteomes" id="UP000002729">
    <property type="component" value="Unassembled WGS sequence"/>
</dbReference>
<dbReference type="GeneID" id="20224276"/>
<keyword evidence="4" id="KW-1185">Reference proteome</keyword>
<feature type="compositionally biased region" description="Low complexity" evidence="1">
    <location>
        <begin position="276"/>
        <end position="291"/>
    </location>
</feature>
<accession>F0Y660</accession>